<feature type="domain" description="Core-binding (CB)" evidence="7">
    <location>
        <begin position="2"/>
        <end position="89"/>
    </location>
</feature>
<dbReference type="InterPro" id="IPR002104">
    <property type="entry name" value="Integrase_catalytic"/>
</dbReference>
<dbReference type="Gene3D" id="1.10.150.130">
    <property type="match status" value="1"/>
</dbReference>
<protein>
    <submittedName>
        <fullName evidence="8">Integrase/recombinase XerD</fullName>
    </submittedName>
</protein>
<evidence type="ECO:0000259" key="6">
    <source>
        <dbReference type="PROSITE" id="PS51898"/>
    </source>
</evidence>
<dbReference type="SUPFAM" id="SSF56349">
    <property type="entry name" value="DNA breaking-rejoining enzymes"/>
    <property type="match status" value="1"/>
</dbReference>
<organism evidence="8 9">
    <name type="scientific">candidate division WS6 bacterium GW2011_GWE1_34_7</name>
    <dbReference type="NCBI Taxonomy" id="1619093"/>
    <lineage>
        <taxon>Bacteria</taxon>
        <taxon>Candidatus Dojkabacteria</taxon>
    </lineage>
</organism>
<sequence>MKKNKELAICFKDYLTGCGFKKDTIRMNIYVVNKFMEFIKKNMVEVVENDILEFHKKLSKEEVRVCIKYSLASIRMMMLCLNRFFRFLYRYEYILRNPMINYIIKKGIEKKKEIFSVDEINSFLNMISIDTIYGERDRAYFELMYSSGLRVGEELSLNITDINLSERVVAIRQGKFNKDRIVPFSSVAFEFLKIYIENGRKELLKTVNGEDNKALFISNQGRLKPVSIRLRFRKYLKLSGIEREGLSLHSIRHSTATHLLECGASVRYVQELLGHEDIQTTVRYTHLMIENLKKAYKQTHPRENKYYEEVTEEYLNCLELLKEEIKKREEINRRYPPSKYNEKRKLKKKN</sequence>
<name>A0A0G0DKZ3_9BACT</name>
<feature type="region of interest" description="Disordered" evidence="5">
    <location>
        <begin position="331"/>
        <end position="350"/>
    </location>
</feature>
<evidence type="ECO:0000259" key="7">
    <source>
        <dbReference type="PROSITE" id="PS51900"/>
    </source>
</evidence>
<dbReference type="InterPro" id="IPR013762">
    <property type="entry name" value="Integrase-like_cat_sf"/>
</dbReference>
<dbReference type="InterPro" id="IPR010998">
    <property type="entry name" value="Integrase_recombinase_N"/>
</dbReference>
<accession>A0A0G0DKZ3</accession>
<comment type="similarity">
    <text evidence="1">Belongs to the 'phage' integrase family.</text>
</comment>
<evidence type="ECO:0000313" key="8">
    <source>
        <dbReference type="EMBL" id="KKP63780.1"/>
    </source>
</evidence>
<dbReference type="PANTHER" id="PTHR30349">
    <property type="entry name" value="PHAGE INTEGRASE-RELATED"/>
    <property type="match status" value="1"/>
</dbReference>
<keyword evidence="2 4" id="KW-0238">DNA-binding</keyword>
<evidence type="ECO:0000256" key="2">
    <source>
        <dbReference type="ARBA" id="ARBA00023125"/>
    </source>
</evidence>
<gene>
    <name evidence="8" type="ORF">UR61_C0065G0006</name>
</gene>
<reference evidence="8 9" key="1">
    <citation type="journal article" date="2015" name="Nature">
        <title>rRNA introns, odd ribosomes, and small enigmatic genomes across a large radiation of phyla.</title>
        <authorList>
            <person name="Brown C.T."/>
            <person name="Hug L.A."/>
            <person name="Thomas B.C."/>
            <person name="Sharon I."/>
            <person name="Castelle C.J."/>
            <person name="Singh A."/>
            <person name="Wilkins M.J."/>
            <person name="Williams K.H."/>
            <person name="Banfield J.F."/>
        </authorList>
    </citation>
    <scope>NUCLEOTIDE SEQUENCE [LARGE SCALE GENOMIC DNA]</scope>
</reference>
<dbReference type="AlphaFoldDB" id="A0A0G0DKZ3"/>
<dbReference type="InterPro" id="IPR050090">
    <property type="entry name" value="Tyrosine_recombinase_XerCD"/>
</dbReference>
<dbReference type="Pfam" id="PF00589">
    <property type="entry name" value="Phage_integrase"/>
    <property type="match status" value="1"/>
</dbReference>
<dbReference type="Gene3D" id="1.10.443.10">
    <property type="entry name" value="Intergrase catalytic core"/>
    <property type="match status" value="1"/>
</dbReference>
<feature type="domain" description="Tyr recombinase" evidence="6">
    <location>
        <begin position="110"/>
        <end position="297"/>
    </location>
</feature>
<comment type="caution">
    <text evidence="8">The sequence shown here is derived from an EMBL/GenBank/DDBJ whole genome shotgun (WGS) entry which is preliminary data.</text>
</comment>
<dbReference type="GO" id="GO:0003677">
    <property type="term" value="F:DNA binding"/>
    <property type="evidence" value="ECO:0007669"/>
    <property type="project" value="UniProtKB-UniRule"/>
</dbReference>
<dbReference type="PANTHER" id="PTHR30349:SF41">
    <property type="entry name" value="INTEGRASE_RECOMBINASE PROTEIN MJ0367-RELATED"/>
    <property type="match status" value="1"/>
</dbReference>
<proteinExistence type="inferred from homology"/>
<dbReference type="Proteomes" id="UP000033866">
    <property type="component" value="Unassembled WGS sequence"/>
</dbReference>
<dbReference type="PROSITE" id="PS51900">
    <property type="entry name" value="CB"/>
    <property type="match status" value="1"/>
</dbReference>
<evidence type="ECO:0000313" key="9">
    <source>
        <dbReference type="Proteomes" id="UP000033866"/>
    </source>
</evidence>
<evidence type="ECO:0000256" key="5">
    <source>
        <dbReference type="SAM" id="MobiDB-lite"/>
    </source>
</evidence>
<dbReference type="InterPro" id="IPR044068">
    <property type="entry name" value="CB"/>
</dbReference>
<evidence type="ECO:0000256" key="3">
    <source>
        <dbReference type="ARBA" id="ARBA00023172"/>
    </source>
</evidence>
<dbReference type="GO" id="GO:0006310">
    <property type="term" value="P:DNA recombination"/>
    <property type="evidence" value="ECO:0007669"/>
    <property type="project" value="UniProtKB-KW"/>
</dbReference>
<dbReference type="InterPro" id="IPR011010">
    <property type="entry name" value="DNA_brk_join_enz"/>
</dbReference>
<keyword evidence="3" id="KW-0233">DNA recombination</keyword>
<evidence type="ECO:0000256" key="4">
    <source>
        <dbReference type="PROSITE-ProRule" id="PRU01248"/>
    </source>
</evidence>
<dbReference type="GO" id="GO:0015074">
    <property type="term" value="P:DNA integration"/>
    <property type="evidence" value="ECO:0007669"/>
    <property type="project" value="InterPro"/>
</dbReference>
<dbReference type="EMBL" id="LBPV01000065">
    <property type="protein sequence ID" value="KKP63780.1"/>
    <property type="molecule type" value="Genomic_DNA"/>
</dbReference>
<evidence type="ECO:0000256" key="1">
    <source>
        <dbReference type="ARBA" id="ARBA00008857"/>
    </source>
</evidence>
<dbReference type="PROSITE" id="PS51898">
    <property type="entry name" value="TYR_RECOMBINASE"/>
    <property type="match status" value="1"/>
</dbReference>